<sequence>MEKGILLVNLGTPTAPTTKAVKAYLAEFLGDPLVIQKPRWWWLPLLHGIILQVRPKKSALLYQKIWTPNGSPLFYYTQKQAENLQEILPQTIVKFAMTYGKPSISDTLSEMKALGCTEIIVIPLYPQYSVTTTEPIIRQVEKTKFENIKIIHDFYQEKNYLSLLAKDIQKKWQQKNYDCLLLSYHGIPVEYVKNGDPYQMQCEETTAKLRELLPEIPQIFHAYQSKFGRDEWLSPATCDTLKKLPLQNKKRVLVAAPSFVCDCLETLEELGMENKGCFLDAGGIEYDYVSPFNDEKEFAFVLKTIVESV</sequence>
<evidence type="ECO:0000313" key="10">
    <source>
        <dbReference type="Proteomes" id="UP000190328"/>
    </source>
</evidence>
<dbReference type="InterPro" id="IPR001015">
    <property type="entry name" value="Ferrochelatase"/>
</dbReference>
<dbReference type="Proteomes" id="UP000190328">
    <property type="component" value="Unassembled WGS sequence"/>
</dbReference>
<feature type="binding site" evidence="7">
    <location>
        <position position="265"/>
    </location>
    <ligand>
        <name>Fe(2+)</name>
        <dbReference type="ChEBI" id="CHEBI:29033"/>
    </ligand>
</feature>
<dbReference type="HAMAP" id="MF_00323">
    <property type="entry name" value="Ferrochelatase"/>
    <property type="match status" value="1"/>
</dbReference>
<comment type="pathway">
    <text evidence="1 7 8">Porphyrin-containing compound metabolism; protoheme biosynthesis.</text>
</comment>
<dbReference type="CDD" id="cd00419">
    <property type="entry name" value="Ferrochelatase_C"/>
    <property type="match status" value="1"/>
</dbReference>
<accession>A0A1T4Q9T8</accession>
<dbReference type="InterPro" id="IPR033644">
    <property type="entry name" value="Ferrochelatase_C"/>
</dbReference>
<evidence type="ECO:0000256" key="6">
    <source>
        <dbReference type="ARBA" id="ARBA00024536"/>
    </source>
</evidence>
<dbReference type="InterPro" id="IPR033659">
    <property type="entry name" value="Ferrochelatase_N"/>
</dbReference>
<keyword evidence="5 7" id="KW-0627">Porphyrin biosynthesis</keyword>
<evidence type="ECO:0000313" key="9">
    <source>
        <dbReference type="EMBL" id="SKA00523.1"/>
    </source>
</evidence>
<keyword evidence="4 7" id="KW-0456">Lyase</keyword>
<dbReference type="OrthoDB" id="9809741at2"/>
<dbReference type="SUPFAM" id="SSF53800">
    <property type="entry name" value="Chelatase"/>
    <property type="match status" value="1"/>
</dbReference>
<evidence type="ECO:0000256" key="8">
    <source>
        <dbReference type="RuleBase" id="RU000607"/>
    </source>
</evidence>
<evidence type="ECO:0000256" key="4">
    <source>
        <dbReference type="ARBA" id="ARBA00023239"/>
    </source>
</evidence>
<dbReference type="PROSITE" id="PS00534">
    <property type="entry name" value="FERROCHELATASE"/>
    <property type="match status" value="1"/>
</dbReference>
<dbReference type="InterPro" id="IPR019772">
    <property type="entry name" value="Ferrochelatase_AS"/>
</dbReference>
<dbReference type="EC" id="4.99.1.9" evidence="7"/>
<name>A0A1T4Q9T8_9ENTE</name>
<dbReference type="STRING" id="263852.SAMN02745116_02119"/>
<organism evidence="9 10">
    <name type="scientific">Pilibacter termitis</name>
    <dbReference type="NCBI Taxonomy" id="263852"/>
    <lineage>
        <taxon>Bacteria</taxon>
        <taxon>Bacillati</taxon>
        <taxon>Bacillota</taxon>
        <taxon>Bacilli</taxon>
        <taxon>Lactobacillales</taxon>
        <taxon>Enterococcaceae</taxon>
        <taxon>Pilibacter</taxon>
    </lineage>
</organism>
<keyword evidence="7 8" id="KW-0963">Cytoplasm</keyword>
<evidence type="ECO:0000256" key="7">
    <source>
        <dbReference type="HAMAP-Rule" id="MF_00323"/>
    </source>
</evidence>
<keyword evidence="3 7" id="KW-0350">Heme biosynthesis</keyword>
<evidence type="ECO:0000256" key="3">
    <source>
        <dbReference type="ARBA" id="ARBA00023133"/>
    </source>
</evidence>
<dbReference type="GO" id="GO:0004325">
    <property type="term" value="F:ferrochelatase activity"/>
    <property type="evidence" value="ECO:0007669"/>
    <property type="project" value="UniProtKB-UniRule"/>
</dbReference>
<dbReference type="UniPathway" id="UPA00252"/>
<reference evidence="9 10" key="1">
    <citation type="submission" date="2017-02" db="EMBL/GenBank/DDBJ databases">
        <authorList>
            <person name="Peterson S.W."/>
        </authorList>
    </citation>
    <scope>NUCLEOTIDE SEQUENCE [LARGE SCALE GENOMIC DNA]</scope>
    <source>
        <strain evidence="9 10">ATCC BAA-1030</strain>
    </source>
</reference>
<evidence type="ECO:0000256" key="5">
    <source>
        <dbReference type="ARBA" id="ARBA00023244"/>
    </source>
</evidence>
<dbReference type="Gene3D" id="3.40.50.1400">
    <property type="match status" value="2"/>
</dbReference>
<dbReference type="Pfam" id="PF00762">
    <property type="entry name" value="Ferrochelatase"/>
    <property type="match status" value="1"/>
</dbReference>
<dbReference type="GO" id="GO:0046872">
    <property type="term" value="F:metal ion binding"/>
    <property type="evidence" value="ECO:0007669"/>
    <property type="project" value="UniProtKB-UniRule"/>
</dbReference>
<gene>
    <name evidence="7" type="primary">cpfC</name>
    <name evidence="9" type="ORF">SAMN02745116_02119</name>
</gene>
<dbReference type="NCBIfam" id="TIGR00109">
    <property type="entry name" value="hemH"/>
    <property type="match status" value="1"/>
</dbReference>
<evidence type="ECO:0000256" key="2">
    <source>
        <dbReference type="ARBA" id="ARBA00023004"/>
    </source>
</evidence>
<comment type="catalytic activity">
    <reaction evidence="6">
        <text>Fe-coproporphyrin III + 2 H(+) = coproporphyrin III + Fe(2+)</text>
        <dbReference type="Rhea" id="RHEA:49572"/>
        <dbReference type="ChEBI" id="CHEBI:15378"/>
        <dbReference type="ChEBI" id="CHEBI:29033"/>
        <dbReference type="ChEBI" id="CHEBI:68438"/>
        <dbReference type="ChEBI" id="CHEBI:131725"/>
        <dbReference type="EC" id="4.99.1.9"/>
    </reaction>
    <physiologicalReaction direction="right-to-left" evidence="6">
        <dbReference type="Rhea" id="RHEA:49574"/>
    </physiologicalReaction>
</comment>
<comment type="subcellular location">
    <subcellularLocation>
        <location evidence="7 8">Cytoplasm</location>
    </subcellularLocation>
</comment>
<dbReference type="PANTHER" id="PTHR11108:SF1">
    <property type="entry name" value="FERROCHELATASE, MITOCHONDRIAL"/>
    <property type="match status" value="1"/>
</dbReference>
<dbReference type="CDD" id="cd03411">
    <property type="entry name" value="Ferrochelatase_N"/>
    <property type="match status" value="1"/>
</dbReference>
<proteinExistence type="inferred from homology"/>
<dbReference type="AlphaFoldDB" id="A0A1T4Q9T8"/>
<dbReference type="GO" id="GO:0006783">
    <property type="term" value="P:heme biosynthetic process"/>
    <property type="evidence" value="ECO:0007669"/>
    <property type="project" value="UniProtKB-UniRule"/>
</dbReference>
<evidence type="ECO:0000256" key="1">
    <source>
        <dbReference type="ARBA" id="ARBA00004744"/>
    </source>
</evidence>
<dbReference type="EMBL" id="FUXI01000027">
    <property type="protein sequence ID" value="SKA00523.1"/>
    <property type="molecule type" value="Genomic_DNA"/>
</dbReference>
<keyword evidence="7" id="KW-0479">Metal-binding</keyword>
<comment type="caution">
    <text evidence="7">Lacks conserved residue(s) required for the propagation of feature annotation.</text>
</comment>
<keyword evidence="10" id="KW-1185">Reference proteome</keyword>
<dbReference type="GO" id="GO:0005737">
    <property type="term" value="C:cytoplasm"/>
    <property type="evidence" value="ECO:0007669"/>
    <property type="project" value="UniProtKB-SubCell"/>
</dbReference>
<dbReference type="PANTHER" id="PTHR11108">
    <property type="entry name" value="FERROCHELATASE"/>
    <property type="match status" value="1"/>
</dbReference>
<dbReference type="RefSeq" id="WP_078808034.1">
    <property type="nucleotide sequence ID" value="NZ_FUXI01000027.1"/>
</dbReference>
<comment type="similarity">
    <text evidence="7 8">Belongs to the ferrochelatase family.</text>
</comment>
<protein>
    <recommendedName>
        <fullName evidence="7">Coproporphyrin III ferrochelatase</fullName>
        <ecNumber evidence="7">4.99.1.9</ecNumber>
    </recommendedName>
</protein>
<comment type="function">
    <text evidence="7 8">Involved in coproporphyrin-dependent heme b biosynthesis. Catalyzes the insertion of ferrous iron into coproporphyrin III to form Fe-coproporphyrin III.</text>
</comment>
<keyword evidence="2 7" id="KW-0408">Iron</keyword>
<feature type="binding site" evidence="7">
    <location>
        <position position="185"/>
    </location>
    <ligand>
        <name>Fe(2+)</name>
        <dbReference type="ChEBI" id="CHEBI:29033"/>
    </ligand>
</feature>